<name>A0A6A5SFT2_9PLEO</name>
<feature type="transmembrane region" description="Helical" evidence="1">
    <location>
        <begin position="298"/>
        <end position="316"/>
    </location>
</feature>
<feature type="transmembrane region" description="Helical" evidence="1">
    <location>
        <begin position="254"/>
        <end position="277"/>
    </location>
</feature>
<evidence type="ECO:0000313" key="2">
    <source>
        <dbReference type="EMBL" id="KAF1936267.1"/>
    </source>
</evidence>
<keyword evidence="1" id="KW-0812">Transmembrane</keyword>
<feature type="transmembrane region" description="Helical" evidence="1">
    <location>
        <begin position="328"/>
        <end position="347"/>
    </location>
</feature>
<dbReference type="EMBL" id="ML976200">
    <property type="protein sequence ID" value="KAF1936267.1"/>
    <property type="molecule type" value="Genomic_DNA"/>
</dbReference>
<feature type="transmembrane region" description="Helical" evidence="1">
    <location>
        <begin position="152"/>
        <end position="175"/>
    </location>
</feature>
<evidence type="ECO:0000256" key="1">
    <source>
        <dbReference type="SAM" id="Phobius"/>
    </source>
</evidence>
<feature type="transmembrane region" description="Helical" evidence="1">
    <location>
        <begin position="112"/>
        <end position="132"/>
    </location>
</feature>
<feature type="transmembrane region" description="Helical" evidence="1">
    <location>
        <begin position="221"/>
        <end position="242"/>
    </location>
</feature>
<evidence type="ECO:0000313" key="3">
    <source>
        <dbReference type="Proteomes" id="UP000800038"/>
    </source>
</evidence>
<protein>
    <recommendedName>
        <fullName evidence="4">Integral membrane protein</fullName>
    </recommendedName>
</protein>
<sequence length="352" mass="39527">MNASATIRASYIRQARMSMEPRPRLPSIISDTTIWLEPRPATDEKLNSFIAVNHLEHREKCNEERFTQPTLFDVENNYLDSGASFMDWTDVTPNFRKRLKTMETVFPYRDPVYLVAILFLLGSIDLVINAFFDLLPRTIPSTAFESEETTAVPATVLIGSILFFAAGVFDTFGALNADRGTLETSKTKPGKVTYRPALLGTPEFRWIPSWKKAWELTISNLAFQAGLIVLIGGVVFMFAGIVDFPGLVPESTPFFSSIVFGPQIIHGVMFFVANVMLAISEQKHWYKPKFRDPDWQGAFLNAVGGFGFMMAGFFLYEGGKVGELRSAVAAMVGSWAFLVGSLVRWYVVMEFW</sequence>
<accession>A0A6A5SFT2</accession>
<dbReference type="OrthoDB" id="2603at2759"/>
<evidence type="ECO:0008006" key="4">
    <source>
        <dbReference type="Google" id="ProtNLM"/>
    </source>
</evidence>
<proteinExistence type="predicted"/>
<organism evidence="2 3">
    <name type="scientific">Clathrospora elynae</name>
    <dbReference type="NCBI Taxonomy" id="706981"/>
    <lineage>
        <taxon>Eukaryota</taxon>
        <taxon>Fungi</taxon>
        <taxon>Dikarya</taxon>
        <taxon>Ascomycota</taxon>
        <taxon>Pezizomycotina</taxon>
        <taxon>Dothideomycetes</taxon>
        <taxon>Pleosporomycetidae</taxon>
        <taxon>Pleosporales</taxon>
        <taxon>Diademaceae</taxon>
        <taxon>Clathrospora</taxon>
    </lineage>
</organism>
<dbReference type="Proteomes" id="UP000800038">
    <property type="component" value="Unassembled WGS sequence"/>
</dbReference>
<gene>
    <name evidence="2" type="ORF">EJ02DRAFT_459686</name>
</gene>
<keyword evidence="1" id="KW-0472">Membrane</keyword>
<reference evidence="2" key="1">
    <citation type="journal article" date="2020" name="Stud. Mycol.">
        <title>101 Dothideomycetes genomes: a test case for predicting lifestyles and emergence of pathogens.</title>
        <authorList>
            <person name="Haridas S."/>
            <person name="Albert R."/>
            <person name="Binder M."/>
            <person name="Bloem J."/>
            <person name="Labutti K."/>
            <person name="Salamov A."/>
            <person name="Andreopoulos B."/>
            <person name="Baker S."/>
            <person name="Barry K."/>
            <person name="Bills G."/>
            <person name="Bluhm B."/>
            <person name="Cannon C."/>
            <person name="Castanera R."/>
            <person name="Culley D."/>
            <person name="Daum C."/>
            <person name="Ezra D."/>
            <person name="Gonzalez J."/>
            <person name="Henrissat B."/>
            <person name="Kuo A."/>
            <person name="Liang C."/>
            <person name="Lipzen A."/>
            <person name="Lutzoni F."/>
            <person name="Magnuson J."/>
            <person name="Mondo S."/>
            <person name="Nolan M."/>
            <person name="Ohm R."/>
            <person name="Pangilinan J."/>
            <person name="Park H.-J."/>
            <person name="Ramirez L."/>
            <person name="Alfaro M."/>
            <person name="Sun H."/>
            <person name="Tritt A."/>
            <person name="Yoshinaga Y."/>
            <person name="Zwiers L.-H."/>
            <person name="Turgeon B."/>
            <person name="Goodwin S."/>
            <person name="Spatafora J."/>
            <person name="Crous P."/>
            <person name="Grigoriev I."/>
        </authorList>
    </citation>
    <scope>NUCLEOTIDE SEQUENCE</scope>
    <source>
        <strain evidence="2">CBS 161.51</strain>
    </source>
</reference>
<dbReference type="AlphaFoldDB" id="A0A6A5SFT2"/>
<keyword evidence="1" id="KW-1133">Transmembrane helix</keyword>
<keyword evidence="3" id="KW-1185">Reference proteome</keyword>